<dbReference type="WBParaSite" id="ES5_v2.g26573.t1">
    <property type="protein sequence ID" value="ES5_v2.g26573.t1"/>
    <property type="gene ID" value="ES5_v2.g26573"/>
</dbReference>
<reference evidence="2" key="1">
    <citation type="submission" date="2022-11" db="UniProtKB">
        <authorList>
            <consortium name="WormBaseParasite"/>
        </authorList>
    </citation>
    <scope>IDENTIFICATION</scope>
</reference>
<dbReference type="Proteomes" id="UP000887579">
    <property type="component" value="Unplaced"/>
</dbReference>
<name>A0AC34GAS0_9BILA</name>
<protein>
    <submittedName>
        <fullName evidence="2">MSP domain-containing protein</fullName>
    </submittedName>
</protein>
<organism evidence="1 2">
    <name type="scientific">Panagrolaimus sp. ES5</name>
    <dbReference type="NCBI Taxonomy" id="591445"/>
    <lineage>
        <taxon>Eukaryota</taxon>
        <taxon>Metazoa</taxon>
        <taxon>Ecdysozoa</taxon>
        <taxon>Nematoda</taxon>
        <taxon>Chromadorea</taxon>
        <taxon>Rhabditida</taxon>
        <taxon>Tylenchina</taxon>
        <taxon>Panagrolaimomorpha</taxon>
        <taxon>Panagrolaimoidea</taxon>
        <taxon>Panagrolaimidae</taxon>
        <taxon>Panagrolaimus</taxon>
    </lineage>
</organism>
<accession>A0AC34GAS0</accession>
<sequence>MGADDDDFFCLKSNISGRRMAVKLFSKDKALLQFHPVSFILQPGEVKAIRVWKLPKCPVTTHFDVAYREAAGELKDAKNAFLTMDGVEFLTIYIEDKLRVPKAPPVAFDKKEIVLAVGESKSLNIKNNGEDKYAVKAMVDEQFAKSYDVVPATILIESEKTGMITVTRKSSTPCDASLTLKLVEVTNYSLAIDDVAKNPEVVIALKCG</sequence>
<evidence type="ECO:0000313" key="1">
    <source>
        <dbReference type="Proteomes" id="UP000887579"/>
    </source>
</evidence>
<evidence type="ECO:0000313" key="2">
    <source>
        <dbReference type="WBParaSite" id="ES5_v2.g26573.t1"/>
    </source>
</evidence>
<proteinExistence type="predicted"/>